<feature type="domain" description="EF-hand" evidence="5">
    <location>
        <begin position="108"/>
        <end position="143"/>
    </location>
</feature>
<proteinExistence type="predicted"/>
<evidence type="ECO:0000256" key="1">
    <source>
        <dbReference type="ARBA" id="ARBA00022723"/>
    </source>
</evidence>
<keyword evidence="7" id="KW-1185">Reference proteome</keyword>
<dbReference type="GO" id="GO:0005509">
    <property type="term" value="F:calcium ion binding"/>
    <property type="evidence" value="ECO:0007669"/>
    <property type="project" value="InterPro"/>
</dbReference>
<keyword evidence="1" id="KW-0479">Metal-binding</keyword>
<name>A0A1M5A2L1_9RHOB</name>
<dbReference type="InterPro" id="IPR011992">
    <property type="entry name" value="EF-hand-dom_pair"/>
</dbReference>
<dbReference type="PANTHER" id="PTHR10827">
    <property type="entry name" value="RETICULOCALBIN"/>
    <property type="match status" value="1"/>
</dbReference>
<dbReference type="Proteomes" id="UP000325134">
    <property type="component" value="Unassembled WGS sequence"/>
</dbReference>
<evidence type="ECO:0000313" key="7">
    <source>
        <dbReference type="Proteomes" id="UP000325134"/>
    </source>
</evidence>
<feature type="region of interest" description="Disordered" evidence="3">
    <location>
        <begin position="92"/>
        <end position="155"/>
    </location>
</feature>
<dbReference type="InterPro" id="IPR002048">
    <property type="entry name" value="EF_hand_dom"/>
</dbReference>
<evidence type="ECO:0000256" key="4">
    <source>
        <dbReference type="SAM" id="SignalP"/>
    </source>
</evidence>
<dbReference type="Pfam" id="PF13202">
    <property type="entry name" value="EF-hand_5"/>
    <property type="match status" value="4"/>
</dbReference>
<feature type="compositionally biased region" description="Basic and acidic residues" evidence="3">
    <location>
        <begin position="92"/>
        <end position="122"/>
    </location>
</feature>
<protein>
    <submittedName>
        <fullName evidence="6">Ca2+-binding protein, EF-hand superfamily</fullName>
    </submittedName>
</protein>
<accession>A0A1M5A2L1</accession>
<evidence type="ECO:0000256" key="2">
    <source>
        <dbReference type="ARBA" id="ARBA00022737"/>
    </source>
</evidence>
<dbReference type="Gene3D" id="1.10.238.10">
    <property type="entry name" value="EF-hand"/>
    <property type="match status" value="2"/>
</dbReference>
<dbReference type="SUPFAM" id="SSF47473">
    <property type="entry name" value="EF-hand"/>
    <property type="match status" value="1"/>
</dbReference>
<feature type="chain" id="PRO_5012793252" evidence="4">
    <location>
        <begin position="25"/>
        <end position="155"/>
    </location>
</feature>
<dbReference type="PROSITE" id="PS50222">
    <property type="entry name" value="EF_HAND_2"/>
    <property type="match status" value="2"/>
</dbReference>
<dbReference type="CDD" id="cd00051">
    <property type="entry name" value="EFh"/>
    <property type="match status" value="1"/>
</dbReference>
<evidence type="ECO:0000256" key="3">
    <source>
        <dbReference type="SAM" id="MobiDB-lite"/>
    </source>
</evidence>
<dbReference type="AlphaFoldDB" id="A0A1M5A2L1"/>
<dbReference type="OrthoDB" id="5470953at2"/>
<evidence type="ECO:0000313" key="6">
    <source>
        <dbReference type="EMBL" id="SHF24560.1"/>
    </source>
</evidence>
<gene>
    <name evidence="6" type="ORF">SAMN05444279_12319</name>
</gene>
<dbReference type="SMART" id="SM00054">
    <property type="entry name" value="EFh"/>
    <property type="match status" value="4"/>
</dbReference>
<evidence type="ECO:0000259" key="5">
    <source>
        <dbReference type="PROSITE" id="PS50222"/>
    </source>
</evidence>
<feature type="domain" description="EF-hand" evidence="5">
    <location>
        <begin position="50"/>
        <end position="85"/>
    </location>
</feature>
<dbReference type="PANTHER" id="PTHR10827:SF98">
    <property type="entry name" value="45 KDA CALCIUM-BINDING PROTEIN"/>
    <property type="match status" value="1"/>
</dbReference>
<feature type="signal peptide" evidence="4">
    <location>
        <begin position="1"/>
        <end position="24"/>
    </location>
</feature>
<keyword evidence="4" id="KW-0732">Signal</keyword>
<dbReference type="EMBL" id="FQVK01000023">
    <property type="protein sequence ID" value="SHF24560.1"/>
    <property type="molecule type" value="Genomic_DNA"/>
</dbReference>
<dbReference type="RefSeq" id="WP_149776832.1">
    <property type="nucleotide sequence ID" value="NZ_FQVK01000023.1"/>
</dbReference>
<sequence length="155" mass="16767">MKSATFISAIVLSAVAVTGTAALAKGPRDRAPVSFQELDADGDGQVTKAEMEAHRTQKFTSADANGDGKLSVEEMQAAAQAKANERVTAMFERHDADKDGFLTEEELPKPRRADKMFDRMDADGNGSLSEEEFADAKDRMGRHHRKGGRPGADNK</sequence>
<reference evidence="6 7" key="1">
    <citation type="submission" date="2016-11" db="EMBL/GenBank/DDBJ databases">
        <authorList>
            <person name="Varghese N."/>
            <person name="Submissions S."/>
        </authorList>
    </citation>
    <scope>NUCLEOTIDE SEQUENCE [LARGE SCALE GENOMIC DNA]</scope>
    <source>
        <strain evidence="6 7">DSM 29341</strain>
    </source>
</reference>
<organism evidence="6 7">
    <name type="scientific">Ruegeria intermedia</name>
    <dbReference type="NCBI Taxonomy" id="996115"/>
    <lineage>
        <taxon>Bacteria</taxon>
        <taxon>Pseudomonadati</taxon>
        <taxon>Pseudomonadota</taxon>
        <taxon>Alphaproteobacteria</taxon>
        <taxon>Rhodobacterales</taxon>
        <taxon>Roseobacteraceae</taxon>
        <taxon>Ruegeria</taxon>
    </lineage>
</organism>
<dbReference type="InterPro" id="IPR018247">
    <property type="entry name" value="EF_Hand_1_Ca_BS"/>
</dbReference>
<keyword evidence="2" id="KW-0677">Repeat</keyword>
<dbReference type="PROSITE" id="PS00018">
    <property type="entry name" value="EF_HAND_1"/>
    <property type="match status" value="2"/>
</dbReference>